<proteinExistence type="predicted"/>
<feature type="region of interest" description="Disordered" evidence="1">
    <location>
        <begin position="1"/>
        <end position="37"/>
    </location>
</feature>
<evidence type="ECO:0000313" key="2">
    <source>
        <dbReference type="EMBL" id="KAH3733280.1"/>
    </source>
</evidence>
<gene>
    <name evidence="2" type="ORF">DPMN_039705</name>
</gene>
<reference evidence="2" key="2">
    <citation type="submission" date="2020-11" db="EMBL/GenBank/DDBJ databases">
        <authorList>
            <person name="McCartney M.A."/>
            <person name="Auch B."/>
            <person name="Kono T."/>
            <person name="Mallez S."/>
            <person name="Becker A."/>
            <person name="Gohl D.M."/>
            <person name="Silverstein K.A.T."/>
            <person name="Koren S."/>
            <person name="Bechman K.B."/>
            <person name="Herman A."/>
            <person name="Abrahante J.E."/>
            <person name="Garbe J."/>
        </authorList>
    </citation>
    <scope>NUCLEOTIDE SEQUENCE</scope>
    <source>
        <strain evidence="2">Duluth1</strain>
        <tissue evidence="2">Whole animal</tissue>
    </source>
</reference>
<dbReference type="EMBL" id="JAIWYP010000011">
    <property type="protein sequence ID" value="KAH3733280.1"/>
    <property type="molecule type" value="Genomic_DNA"/>
</dbReference>
<accession>A0A9D4CVR8</accession>
<comment type="caution">
    <text evidence="2">The sequence shown here is derived from an EMBL/GenBank/DDBJ whole genome shotgun (WGS) entry which is preliminary data.</text>
</comment>
<evidence type="ECO:0000256" key="1">
    <source>
        <dbReference type="SAM" id="MobiDB-lite"/>
    </source>
</evidence>
<sequence length="75" mass="8063">MAEGGIESAMSKTESVPGQRSLHSRHSQVRQGPKAPTDTKAYTTALYTDATYPVVVSKGLTTFLHTRACAFVTYG</sequence>
<protein>
    <submittedName>
        <fullName evidence="2">Uncharacterized protein</fullName>
    </submittedName>
</protein>
<reference evidence="2" key="1">
    <citation type="journal article" date="2019" name="bioRxiv">
        <title>The Genome of the Zebra Mussel, Dreissena polymorpha: A Resource for Invasive Species Research.</title>
        <authorList>
            <person name="McCartney M.A."/>
            <person name="Auch B."/>
            <person name="Kono T."/>
            <person name="Mallez S."/>
            <person name="Zhang Y."/>
            <person name="Obille A."/>
            <person name="Becker A."/>
            <person name="Abrahante J.E."/>
            <person name="Garbe J."/>
            <person name="Badalamenti J.P."/>
            <person name="Herman A."/>
            <person name="Mangelson H."/>
            <person name="Liachko I."/>
            <person name="Sullivan S."/>
            <person name="Sone E.D."/>
            <person name="Koren S."/>
            <person name="Silverstein K.A.T."/>
            <person name="Beckman K.B."/>
            <person name="Gohl D.M."/>
        </authorList>
    </citation>
    <scope>NUCLEOTIDE SEQUENCE</scope>
    <source>
        <strain evidence="2">Duluth1</strain>
        <tissue evidence="2">Whole animal</tissue>
    </source>
</reference>
<dbReference type="AlphaFoldDB" id="A0A9D4CVR8"/>
<name>A0A9D4CVR8_DREPO</name>
<keyword evidence="3" id="KW-1185">Reference proteome</keyword>
<dbReference type="Proteomes" id="UP000828390">
    <property type="component" value="Unassembled WGS sequence"/>
</dbReference>
<organism evidence="2 3">
    <name type="scientific">Dreissena polymorpha</name>
    <name type="common">Zebra mussel</name>
    <name type="synonym">Mytilus polymorpha</name>
    <dbReference type="NCBI Taxonomy" id="45954"/>
    <lineage>
        <taxon>Eukaryota</taxon>
        <taxon>Metazoa</taxon>
        <taxon>Spiralia</taxon>
        <taxon>Lophotrochozoa</taxon>
        <taxon>Mollusca</taxon>
        <taxon>Bivalvia</taxon>
        <taxon>Autobranchia</taxon>
        <taxon>Heteroconchia</taxon>
        <taxon>Euheterodonta</taxon>
        <taxon>Imparidentia</taxon>
        <taxon>Neoheterodontei</taxon>
        <taxon>Myida</taxon>
        <taxon>Dreissenoidea</taxon>
        <taxon>Dreissenidae</taxon>
        <taxon>Dreissena</taxon>
    </lineage>
</organism>
<evidence type="ECO:0000313" key="3">
    <source>
        <dbReference type="Proteomes" id="UP000828390"/>
    </source>
</evidence>